<evidence type="ECO:0000313" key="17">
    <source>
        <dbReference type="Proteomes" id="UP000823928"/>
    </source>
</evidence>
<dbReference type="Proteomes" id="UP000823928">
    <property type="component" value="Unassembled WGS sequence"/>
</dbReference>
<evidence type="ECO:0000256" key="4">
    <source>
        <dbReference type="ARBA" id="ARBA00022490"/>
    </source>
</evidence>
<evidence type="ECO:0000313" key="16">
    <source>
        <dbReference type="EMBL" id="HIS36799.1"/>
    </source>
</evidence>
<keyword evidence="6 13" id="KW-0479">Metal-binding</keyword>
<dbReference type="PIRSF" id="PIRSF039101">
    <property type="entry name" value="LysRS2"/>
    <property type="match status" value="1"/>
</dbReference>
<organism evidence="16 17">
    <name type="scientific">Candidatus Scatousia excrementigallinarum</name>
    <dbReference type="NCBI Taxonomy" id="2840935"/>
    <lineage>
        <taxon>Bacteria</taxon>
        <taxon>Candidatus Scatousia</taxon>
    </lineage>
</organism>
<comment type="caution">
    <text evidence="16">The sequence shown here is derived from an EMBL/GenBank/DDBJ whole genome shotgun (WGS) entry which is preliminary data.</text>
</comment>
<feature type="binding site" evidence="13">
    <location>
        <position position="416"/>
    </location>
    <ligand>
        <name>Mg(2+)</name>
        <dbReference type="ChEBI" id="CHEBI:18420"/>
        <label>2</label>
    </ligand>
</feature>
<dbReference type="HAMAP" id="MF_00252">
    <property type="entry name" value="Lys_tRNA_synth_class2"/>
    <property type="match status" value="1"/>
</dbReference>
<dbReference type="NCBIfam" id="NF001756">
    <property type="entry name" value="PRK00484.1"/>
    <property type="match status" value="1"/>
</dbReference>
<dbReference type="InterPro" id="IPR045864">
    <property type="entry name" value="aa-tRNA-synth_II/BPL/LPL"/>
</dbReference>
<evidence type="ECO:0000256" key="1">
    <source>
        <dbReference type="ARBA" id="ARBA00004496"/>
    </source>
</evidence>
<dbReference type="Pfam" id="PF01336">
    <property type="entry name" value="tRNA_anti-codon"/>
    <property type="match status" value="1"/>
</dbReference>
<keyword evidence="8 13" id="KW-0067">ATP-binding</keyword>
<dbReference type="FunFam" id="2.40.50.140:FF:000024">
    <property type="entry name" value="Lysine--tRNA ligase"/>
    <property type="match status" value="1"/>
</dbReference>
<keyword evidence="10 13" id="KW-0648">Protein biosynthesis</keyword>
<keyword evidence="4 13" id="KW-0963">Cytoplasm</keyword>
<dbReference type="GO" id="GO:0005524">
    <property type="term" value="F:ATP binding"/>
    <property type="evidence" value="ECO:0007669"/>
    <property type="project" value="UniProtKB-UniRule"/>
</dbReference>
<dbReference type="InterPro" id="IPR004364">
    <property type="entry name" value="Aa-tRNA-synt_II"/>
</dbReference>
<comment type="catalytic activity">
    <reaction evidence="12 13 14">
        <text>tRNA(Lys) + L-lysine + ATP = L-lysyl-tRNA(Lys) + AMP + diphosphate</text>
        <dbReference type="Rhea" id="RHEA:20792"/>
        <dbReference type="Rhea" id="RHEA-COMP:9696"/>
        <dbReference type="Rhea" id="RHEA-COMP:9697"/>
        <dbReference type="ChEBI" id="CHEBI:30616"/>
        <dbReference type="ChEBI" id="CHEBI:32551"/>
        <dbReference type="ChEBI" id="CHEBI:33019"/>
        <dbReference type="ChEBI" id="CHEBI:78442"/>
        <dbReference type="ChEBI" id="CHEBI:78529"/>
        <dbReference type="ChEBI" id="CHEBI:456215"/>
        <dbReference type="EC" id="6.1.1.6"/>
    </reaction>
</comment>
<feature type="domain" description="Aminoacyl-transfer RNA synthetases class-II family profile" evidence="15">
    <location>
        <begin position="178"/>
        <end position="493"/>
    </location>
</feature>
<dbReference type="CDD" id="cd00775">
    <property type="entry name" value="LysRS_core"/>
    <property type="match status" value="1"/>
</dbReference>
<comment type="similarity">
    <text evidence="2 13">Belongs to the class-II aminoacyl-tRNA synthetase family.</text>
</comment>
<evidence type="ECO:0000256" key="8">
    <source>
        <dbReference type="ARBA" id="ARBA00022840"/>
    </source>
</evidence>
<dbReference type="GO" id="GO:0000287">
    <property type="term" value="F:magnesium ion binding"/>
    <property type="evidence" value="ECO:0007669"/>
    <property type="project" value="UniProtKB-UniRule"/>
</dbReference>
<proteinExistence type="inferred from homology"/>
<evidence type="ECO:0000256" key="12">
    <source>
        <dbReference type="ARBA" id="ARBA00048573"/>
    </source>
</evidence>
<dbReference type="GO" id="GO:0004824">
    <property type="term" value="F:lysine-tRNA ligase activity"/>
    <property type="evidence" value="ECO:0007669"/>
    <property type="project" value="UniProtKB-UniRule"/>
</dbReference>
<gene>
    <name evidence="13 16" type="primary">lysS</name>
    <name evidence="16" type="ORF">IAC10_09260</name>
</gene>
<dbReference type="InterPro" id="IPR002313">
    <property type="entry name" value="Lys-tRNA-ligase_II"/>
</dbReference>
<reference evidence="16" key="1">
    <citation type="submission" date="2020-10" db="EMBL/GenBank/DDBJ databases">
        <authorList>
            <person name="Gilroy R."/>
        </authorList>
    </citation>
    <scope>NUCLEOTIDE SEQUENCE</scope>
    <source>
        <strain evidence="16">6276</strain>
    </source>
</reference>
<dbReference type="GO" id="GO:0006430">
    <property type="term" value="P:lysyl-tRNA aminoacylation"/>
    <property type="evidence" value="ECO:0007669"/>
    <property type="project" value="UniProtKB-UniRule"/>
</dbReference>
<dbReference type="CDD" id="cd04322">
    <property type="entry name" value="LysRS_N"/>
    <property type="match status" value="1"/>
</dbReference>
<evidence type="ECO:0000256" key="7">
    <source>
        <dbReference type="ARBA" id="ARBA00022741"/>
    </source>
</evidence>
<dbReference type="PANTHER" id="PTHR42918">
    <property type="entry name" value="LYSYL-TRNA SYNTHETASE"/>
    <property type="match status" value="1"/>
</dbReference>
<dbReference type="InterPro" id="IPR004365">
    <property type="entry name" value="NA-bd_OB_tRNA"/>
</dbReference>
<dbReference type="Gene3D" id="3.30.930.10">
    <property type="entry name" value="Bira Bifunctional Protein, Domain 2"/>
    <property type="match status" value="1"/>
</dbReference>
<dbReference type="EC" id="6.1.1.6" evidence="13"/>
<dbReference type="InterPro" id="IPR006195">
    <property type="entry name" value="aa-tRNA-synth_II"/>
</dbReference>
<evidence type="ECO:0000256" key="13">
    <source>
        <dbReference type="HAMAP-Rule" id="MF_00252"/>
    </source>
</evidence>
<evidence type="ECO:0000256" key="3">
    <source>
        <dbReference type="ARBA" id="ARBA00011738"/>
    </source>
</evidence>
<keyword evidence="11 13" id="KW-0030">Aminoacyl-tRNA synthetase</keyword>
<dbReference type="Gene3D" id="2.40.50.140">
    <property type="entry name" value="Nucleic acid-binding proteins"/>
    <property type="match status" value="1"/>
</dbReference>
<comment type="subunit">
    <text evidence="3 13">Homodimer.</text>
</comment>
<dbReference type="EMBL" id="DVIU01000184">
    <property type="protein sequence ID" value="HIS36799.1"/>
    <property type="molecule type" value="Genomic_DNA"/>
</dbReference>
<dbReference type="GO" id="GO:0000049">
    <property type="term" value="F:tRNA binding"/>
    <property type="evidence" value="ECO:0007669"/>
    <property type="project" value="TreeGrafter"/>
</dbReference>
<dbReference type="PRINTS" id="PR00982">
    <property type="entry name" value="TRNASYNTHLYS"/>
</dbReference>
<comment type="cofactor">
    <cofactor evidence="13 14">
        <name>Mg(2+)</name>
        <dbReference type="ChEBI" id="CHEBI:18420"/>
    </cofactor>
    <text evidence="13 14">Binds 3 Mg(2+) ions per subunit.</text>
</comment>
<dbReference type="SUPFAM" id="SSF50249">
    <property type="entry name" value="Nucleic acid-binding proteins"/>
    <property type="match status" value="1"/>
</dbReference>
<evidence type="ECO:0000256" key="14">
    <source>
        <dbReference type="RuleBase" id="RU000336"/>
    </source>
</evidence>
<keyword evidence="7 13" id="KW-0547">Nucleotide-binding</keyword>
<keyword evidence="9 13" id="KW-0460">Magnesium</keyword>
<dbReference type="InterPro" id="IPR012340">
    <property type="entry name" value="NA-bd_OB-fold"/>
</dbReference>
<dbReference type="InterPro" id="IPR018149">
    <property type="entry name" value="Lys-tRNA-synth_II_C"/>
</dbReference>
<name>A0A9D1JNQ8_9BACT</name>
<comment type="subcellular location">
    <subcellularLocation>
        <location evidence="1 13">Cytoplasm</location>
    </subcellularLocation>
</comment>
<evidence type="ECO:0000256" key="5">
    <source>
        <dbReference type="ARBA" id="ARBA00022598"/>
    </source>
</evidence>
<dbReference type="PANTHER" id="PTHR42918:SF15">
    <property type="entry name" value="LYSINE--TRNA LIGASE, CHLOROPLASTIC_MITOCHONDRIAL"/>
    <property type="match status" value="1"/>
</dbReference>
<evidence type="ECO:0000259" key="15">
    <source>
        <dbReference type="PROSITE" id="PS50862"/>
    </source>
</evidence>
<dbReference type="InterPro" id="IPR044136">
    <property type="entry name" value="Lys-tRNA-ligase_II_N"/>
</dbReference>
<reference evidence="16" key="2">
    <citation type="journal article" date="2021" name="PeerJ">
        <title>Extensive microbial diversity within the chicken gut microbiome revealed by metagenomics and culture.</title>
        <authorList>
            <person name="Gilroy R."/>
            <person name="Ravi A."/>
            <person name="Getino M."/>
            <person name="Pursley I."/>
            <person name="Horton D.L."/>
            <person name="Alikhan N.F."/>
            <person name="Baker D."/>
            <person name="Gharbi K."/>
            <person name="Hall N."/>
            <person name="Watson M."/>
            <person name="Adriaenssens E.M."/>
            <person name="Foster-Nyarko E."/>
            <person name="Jarju S."/>
            <person name="Secka A."/>
            <person name="Antonio M."/>
            <person name="Oren A."/>
            <person name="Chaudhuri R.R."/>
            <person name="La Ragione R."/>
            <person name="Hildebrand F."/>
            <person name="Pallen M.J."/>
        </authorList>
    </citation>
    <scope>NUCLEOTIDE SEQUENCE</scope>
    <source>
        <strain evidence="16">6276</strain>
    </source>
</reference>
<dbReference type="SUPFAM" id="SSF55681">
    <property type="entry name" value="Class II aaRS and biotin synthetases"/>
    <property type="match status" value="1"/>
</dbReference>
<sequence>MTQQTVHESNSAKDQIRQTRIQKLADLADKGVNPYPYVFDKNADAADLQEKYKDLAAGEETEDVYSVAGRIMAIRNTGMFIDLMDASGKIQIFSHKENLSEEQLKILKLLDIGDIVGFTGTIRRTPRGELSIKSTSLKLLSKSLLPLPEKFHGLTDVETRYRQRYVDMIVNEDVRKTFRTRSLIIQKIREYLTGQGFLEVETPMLHPQAGGANARPFITHHNTLDMDMFLRIAPELYLKRLMVGGVSEKIFEINRSFRNEGIDVRHNPEFTMMELYQAYVDYNEMMALTENLVSHVAQEVLGTMKIQYGENEIDLTPPWDRKTMLGAIKEYTGVDFTSCFTLDDAKSKARALNIDPEECDNWGQVIDLIFEEKVEPHLIQPVHIIDYPRDISPLAKVHRDNERLTERFETRVNGWEIANAFSELTDPIDQRMRFEAQALAKAGGDEEAMEIDEDFICALEHGMPPAGGLGIGIDRIVMLLTNSPSIRDVIAFPTLKKRN</sequence>
<evidence type="ECO:0000256" key="2">
    <source>
        <dbReference type="ARBA" id="ARBA00008226"/>
    </source>
</evidence>
<dbReference type="Pfam" id="PF00152">
    <property type="entry name" value="tRNA-synt_2"/>
    <property type="match status" value="1"/>
</dbReference>
<accession>A0A9D1JNQ8</accession>
<dbReference type="AlphaFoldDB" id="A0A9D1JNQ8"/>
<dbReference type="NCBIfam" id="TIGR00499">
    <property type="entry name" value="lysS_bact"/>
    <property type="match status" value="1"/>
</dbReference>
<dbReference type="GO" id="GO:0005829">
    <property type="term" value="C:cytosol"/>
    <property type="evidence" value="ECO:0007669"/>
    <property type="project" value="TreeGrafter"/>
</dbReference>
<dbReference type="PROSITE" id="PS50862">
    <property type="entry name" value="AA_TRNA_LIGASE_II"/>
    <property type="match status" value="1"/>
</dbReference>
<protein>
    <recommendedName>
        <fullName evidence="13">Lysine--tRNA ligase</fullName>
        <ecNumber evidence="13">6.1.1.6</ecNumber>
    </recommendedName>
    <alternativeName>
        <fullName evidence="13">Lysyl-tRNA synthetase</fullName>
        <shortName evidence="13">LysRS</shortName>
    </alternativeName>
</protein>
<feature type="binding site" evidence="13">
    <location>
        <position position="409"/>
    </location>
    <ligand>
        <name>Mg(2+)</name>
        <dbReference type="ChEBI" id="CHEBI:18420"/>
        <label>1</label>
    </ligand>
</feature>
<evidence type="ECO:0000256" key="9">
    <source>
        <dbReference type="ARBA" id="ARBA00022842"/>
    </source>
</evidence>
<evidence type="ECO:0000256" key="6">
    <source>
        <dbReference type="ARBA" id="ARBA00022723"/>
    </source>
</evidence>
<dbReference type="InterPro" id="IPR034762">
    <property type="entry name" value="Lys-tRNA-ligase_II_bac/euk"/>
</dbReference>
<keyword evidence="5 13" id="KW-0436">Ligase</keyword>
<evidence type="ECO:0000256" key="10">
    <source>
        <dbReference type="ARBA" id="ARBA00022917"/>
    </source>
</evidence>
<feature type="binding site" evidence="13">
    <location>
        <position position="416"/>
    </location>
    <ligand>
        <name>Mg(2+)</name>
        <dbReference type="ChEBI" id="CHEBI:18420"/>
        <label>1</label>
    </ligand>
</feature>
<evidence type="ECO:0000256" key="11">
    <source>
        <dbReference type="ARBA" id="ARBA00023146"/>
    </source>
</evidence>